<protein>
    <submittedName>
        <fullName evidence="8">Lipid A biosynthesis protein</fullName>
    </submittedName>
</protein>
<keyword evidence="5 7" id="KW-0472">Membrane</keyword>
<keyword evidence="7" id="KW-0812">Transmembrane</keyword>
<comment type="subcellular location">
    <subcellularLocation>
        <location evidence="1">Cell inner membrane</location>
    </subcellularLocation>
</comment>
<name>A0ABN1MG82_9FLAO</name>
<dbReference type="PANTHER" id="PTHR30606:SF10">
    <property type="entry name" value="PHOSPHATIDYLINOSITOL MANNOSIDE ACYLTRANSFERASE"/>
    <property type="match status" value="1"/>
</dbReference>
<feature type="transmembrane region" description="Helical" evidence="7">
    <location>
        <begin position="20"/>
        <end position="39"/>
    </location>
</feature>
<dbReference type="EMBL" id="BAAAFG010000013">
    <property type="protein sequence ID" value="GAA0872111.1"/>
    <property type="molecule type" value="Genomic_DNA"/>
</dbReference>
<comment type="caution">
    <text evidence="8">The sequence shown here is derived from an EMBL/GenBank/DDBJ whole genome shotgun (WGS) entry which is preliminary data.</text>
</comment>
<dbReference type="Pfam" id="PF03279">
    <property type="entry name" value="Lip_A_acyltrans"/>
    <property type="match status" value="1"/>
</dbReference>
<keyword evidence="7" id="KW-1133">Transmembrane helix</keyword>
<dbReference type="PIRSF" id="PIRSF026649">
    <property type="entry name" value="MsbB"/>
    <property type="match status" value="1"/>
</dbReference>
<keyword evidence="3" id="KW-0997">Cell inner membrane</keyword>
<evidence type="ECO:0000256" key="3">
    <source>
        <dbReference type="ARBA" id="ARBA00022519"/>
    </source>
</evidence>
<evidence type="ECO:0000256" key="4">
    <source>
        <dbReference type="ARBA" id="ARBA00022679"/>
    </source>
</evidence>
<evidence type="ECO:0000256" key="2">
    <source>
        <dbReference type="ARBA" id="ARBA00022475"/>
    </source>
</evidence>
<evidence type="ECO:0000256" key="5">
    <source>
        <dbReference type="ARBA" id="ARBA00023136"/>
    </source>
</evidence>
<dbReference type="InterPro" id="IPR004960">
    <property type="entry name" value="LipA_acyltrans"/>
</dbReference>
<dbReference type="RefSeq" id="WP_343764952.1">
    <property type="nucleotide sequence ID" value="NZ_BAAAFG010000013.1"/>
</dbReference>
<keyword evidence="4" id="KW-0808">Transferase</keyword>
<dbReference type="CDD" id="cd07984">
    <property type="entry name" value="LPLAT_LABLAT-like"/>
    <property type="match status" value="1"/>
</dbReference>
<evidence type="ECO:0000256" key="7">
    <source>
        <dbReference type="SAM" id="Phobius"/>
    </source>
</evidence>
<evidence type="ECO:0000256" key="6">
    <source>
        <dbReference type="ARBA" id="ARBA00023315"/>
    </source>
</evidence>
<evidence type="ECO:0000313" key="8">
    <source>
        <dbReference type="EMBL" id="GAA0872111.1"/>
    </source>
</evidence>
<proteinExistence type="predicted"/>
<accession>A0ABN1MG82</accession>
<dbReference type="PANTHER" id="PTHR30606">
    <property type="entry name" value="LIPID A BIOSYNTHESIS LAUROYL ACYLTRANSFERASE"/>
    <property type="match status" value="1"/>
</dbReference>
<keyword evidence="2" id="KW-1003">Cell membrane</keyword>
<gene>
    <name evidence="8" type="ORF">GCM10009117_12580</name>
</gene>
<reference evidence="8 9" key="1">
    <citation type="journal article" date="2019" name="Int. J. Syst. Evol. Microbiol.">
        <title>The Global Catalogue of Microorganisms (GCM) 10K type strain sequencing project: providing services to taxonomists for standard genome sequencing and annotation.</title>
        <authorList>
            <consortium name="The Broad Institute Genomics Platform"/>
            <consortium name="The Broad Institute Genome Sequencing Center for Infectious Disease"/>
            <person name="Wu L."/>
            <person name="Ma J."/>
        </authorList>
    </citation>
    <scope>NUCLEOTIDE SEQUENCE [LARGE SCALE GENOMIC DNA]</scope>
    <source>
        <strain evidence="8 9">JCM 16082</strain>
    </source>
</reference>
<evidence type="ECO:0000313" key="9">
    <source>
        <dbReference type="Proteomes" id="UP001500507"/>
    </source>
</evidence>
<keyword evidence="9" id="KW-1185">Reference proteome</keyword>
<sequence>MQAVVYGLTYPFLWLVSRLPFPLFYAVSDGVYFLVYRIFKYRKKVVKKNLRIVFPDKSSEEINQITSSFYKHMCDMFLEMIKSISISDKELKKRFTFANLEEMQKLGAQNKGTILLCAHYASFEWMNALEFYDYGHDHGVGIYKKVANTYFDRLIRKKRSKYNTDLIPNRQASTYLAHKKKENIKVICAIVTDQTPKPKSAIYWRSFLNQVVPVFTGAERLAQKLDMNVAYLHVEKLKRGHYQATFKVITSQAPQEDQFAITDRYFELLEDQIYTRPELYLWTHKRFKHVDAKPREDAVVRSL</sequence>
<organism evidence="8 9">
    <name type="scientific">Gangjinia marincola</name>
    <dbReference type="NCBI Taxonomy" id="578463"/>
    <lineage>
        <taxon>Bacteria</taxon>
        <taxon>Pseudomonadati</taxon>
        <taxon>Bacteroidota</taxon>
        <taxon>Flavobacteriia</taxon>
        <taxon>Flavobacteriales</taxon>
        <taxon>Flavobacteriaceae</taxon>
        <taxon>Gangjinia</taxon>
    </lineage>
</organism>
<dbReference type="Proteomes" id="UP001500507">
    <property type="component" value="Unassembled WGS sequence"/>
</dbReference>
<evidence type="ECO:0000256" key="1">
    <source>
        <dbReference type="ARBA" id="ARBA00004533"/>
    </source>
</evidence>
<keyword evidence="6" id="KW-0012">Acyltransferase</keyword>